<organism evidence="2 3">
    <name type="scientific">Clostridium neuense</name>
    <dbReference type="NCBI Taxonomy" id="1728934"/>
    <lineage>
        <taxon>Bacteria</taxon>
        <taxon>Bacillati</taxon>
        <taxon>Bacillota</taxon>
        <taxon>Clostridia</taxon>
        <taxon>Eubacteriales</taxon>
        <taxon>Clostridiaceae</taxon>
        <taxon>Clostridium</taxon>
    </lineage>
</organism>
<evidence type="ECO:0000256" key="1">
    <source>
        <dbReference type="SAM" id="Phobius"/>
    </source>
</evidence>
<feature type="transmembrane region" description="Helical" evidence="1">
    <location>
        <begin position="21"/>
        <end position="40"/>
    </location>
</feature>
<gene>
    <name evidence="2" type="ORF">ACJDT4_02400</name>
</gene>
<evidence type="ECO:0000313" key="2">
    <source>
        <dbReference type="EMBL" id="MFL0249257.1"/>
    </source>
</evidence>
<keyword evidence="3" id="KW-1185">Reference proteome</keyword>
<keyword evidence="1" id="KW-0472">Membrane</keyword>
<feature type="transmembrane region" description="Helical" evidence="1">
    <location>
        <begin position="100"/>
        <end position="125"/>
    </location>
</feature>
<name>A0ABW8TAM8_9CLOT</name>
<dbReference type="RefSeq" id="WP_406785930.1">
    <property type="nucleotide sequence ID" value="NZ_JBJIAA010000002.1"/>
</dbReference>
<keyword evidence="1" id="KW-1133">Transmembrane helix</keyword>
<keyword evidence="1" id="KW-0812">Transmembrane</keyword>
<feature type="transmembrane region" description="Helical" evidence="1">
    <location>
        <begin position="60"/>
        <end position="79"/>
    </location>
</feature>
<sequence length="249" mass="28365">MFKLIELEVRKFKMKRYIKRVIICEIVIAAIMLMSVFTQAKAENSFVDISEGLRKISENIFLIFSAVILTKIVIGEYRNKTIMNMFMYPISRKKILATKLIIVWIFGFITNLVTYFCVGAFLLILNNFSDVFTTKVSANLIINTFGYNFMLGILYPSIVFIVLLFTTKEKSVSRAIVLAIVLSGIIDFKAFELPILDLKNFGIKLNLPLVTSSNWSFNLEVLRHATLAIIGVISACLFINETENEDLLN</sequence>
<evidence type="ECO:0000313" key="3">
    <source>
        <dbReference type="Proteomes" id="UP001623592"/>
    </source>
</evidence>
<feature type="transmembrane region" description="Helical" evidence="1">
    <location>
        <begin position="145"/>
        <end position="165"/>
    </location>
</feature>
<dbReference type="Pfam" id="PF12730">
    <property type="entry name" value="ABC2_membrane_4"/>
    <property type="match status" value="1"/>
</dbReference>
<dbReference type="Proteomes" id="UP001623592">
    <property type="component" value="Unassembled WGS sequence"/>
</dbReference>
<proteinExistence type="predicted"/>
<dbReference type="EMBL" id="JBJIAA010000002">
    <property type="protein sequence ID" value="MFL0249257.1"/>
    <property type="molecule type" value="Genomic_DNA"/>
</dbReference>
<reference evidence="2 3" key="1">
    <citation type="submission" date="2024-11" db="EMBL/GenBank/DDBJ databases">
        <authorList>
            <person name="Heng Y.C."/>
            <person name="Lim A.C.H."/>
            <person name="Lee J.K.Y."/>
            <person name="Kittelmann S."/>
        </authorList>
    </citation>
    <scope>NUCLEOTIDE SEQUENCE [LARGE SCALE GENOMIC DNA]</scope>
    <source>
        <strain evidence="2 3">WILCCON 0114</strain>
    </source>
</reference>
<accession>A0ABW8TAM8</accession>
<comment type="caution">
    <text evidence="2">The sequence shown here is derived from an EMBL/GenBank/DDBJ whole genome shotgun (WGS) entry which is preliminary data.</text>
</comment>
<protein>
    <submittedName>
        <fullName evidence="2">ABC transporter permease</fullName>
    </submittedName>
</protein>